<reference evidence="2 3" key="1">
    <citation type="submission" date="2019-02" db="EMBL/GenBank/DDBJ databases">
        <title>Prokaryotic population dynamics and viral predation in marine succession experiment using metagenomics: the confinement effect.</title>
        <authorList>
            <person name="Haro-Moreno J.M."/>
            <person name="Rodriguez-Valera F."/>
            <person name="Lopez-Perez M."/>
        </authorList>
    </citation>
    <scope>NUCLEOTIDE SEQUENCE [LARGE SCALE GENOMIC DNA]</scope>
    <source>
        <strain evidence="2">MED-G158</strain>
    </source>
</reference>
<organism evidence="2 3">
    <name type="scientific">OM182 bacterium</name>
    <dbReference type="NCBI Taxonomy" id="2510334"/>
    <lineage>
        <taxon>Bacteria</taxon>
        <taxon>Pseudomonadati</taxon>
        <taxon>Pseudomonadota</taxon>
        <taxon>Gammaproteobacteria</taxon>
        <taxon>OMG group</taxon>
        <taxon>OM182 clade</taxon>
    </lineage>
</organism>
<dbReference type="AlphaFoldDB" id="A0A520S292"/>
<feature type="non-terminal residue" evidence="2">
    <location>
        <position position="123"/>
    </location>
</feature>
<gene>
    <name evidence="2" type="ORF">EVA69_02765</name>
</gene>
<keyword evidence="1" id="KW-0732">Signal</keyword>
<name>A0A520S292_9GAMM</name>
<dbReference type="EMBL" id="SHAH01000028">
    <property type="protein sequence ID" value="RZO76595.1"/>
    <property type="molecule type" value="Genomic_DNA"/>
</dbReference>
<evidence type="ECO:0000256" key="1">
    <source>
        <dbReference type="SAM" id="SignalP"/>
    </source>
</evidence>
<sequence>MKNLFQKFSLTALSLALYSGACAQQILLPTESCRDYSGVDIVSFADAVLENEVREALSIEPEDALTCDLAAGLTALDASGAGARRSVSGSPECNDPEHLFHDLSGIQNLSGLTDLALRNRGLS</sequence>
<comment type="caution">
    <text evidence="2">The sequence shown here is derived from an EMBL/GenBank/DDBJ whole genome shotgun (WGS) entry which is preliminary data.</text>
</comment>
<feature type="chain" id="PRO_5022045083" evidence="1">
    <location>
        <begin position="24"/>
        <end position="123"/>
    </location>
</feature>
<feature type="signal peptide" evidence="1">
    <location>
        <begin position="1"/>
        <end position="23"/>
    </location>
</feature>
<protein>
    <submittedName>
        <fullName evidence="2">Uncharacterized protein</fullName>
    </submittedName>
</protein>
<evidence type="ECO:0000313" key="3">
    <source>
        <dbReference type="Proteomes" id="UP000320404"/>
    </source>
</evidence>
<proteinExistence type="predicted"/>
<dbReference type="Proteomes" id="UP000320404">
    <property type="component" value="Unassembled WGS sequence"/>
</dbReference>
<evidence type="ECO:0000313" key="2">
    <source>
        <dbReference type="EMBL" id="RZO76595.1"/>
    </source>
</evidence>
<accession>A0A520S292</accession>